<dbReference type="Pfam" id="PF09812">
    <property type="entry name" value="MRP-L28"/>
    <property type="match status" value="1"/>
</dbReference>
<evidence type="ECO:0000256" key="3">
    <source>
        <dbReference type="ARBA" id="ARBA00022946"/>
    </source>
</evidence>
<dbReference type="GO" id="GO:0005840">
    <property type="term" value="C:ribosome"/>
    <property type="evidence" value="ECO:0007669"/>
    <property type="project" value="UniProtKB-KW"/>
</dbReference>
<dbReference type="PANTHER" id="PTHR39150:SF1">
    <property type="entry name" value="LARGE RIBOSOMAL SUBUNIT PROTEIN ML40"/>
    <property type="match status" value="1"/>
</dbReference>
<reference evidence="9" key="1">
    <citation type="submission" date="2016-05" db="EMBL/GenBank/DDBJ databases">
        <title>Comparative genomics of biotechnologically important yeasts.</title>
        <authorList>
            <consortium name="DOE Joint Genome Institute"/>
            <person name="Riley R."/>
            <person name="Haridas S."/>
            <person name="Wolfe K.H."/>
            <person name="Lopes M.R."/>
            <person name="Hittinger C.T."/>
            <person name="Goker M."/>
            <person name="Salamov A."/>
            <person name="Wisecaver J."/>
            <person name="Long T.M."/>
            <person name="Aerts A.L."/>
            <person name="Barry K."/>
            <person name="Choi C."/>
            <person name="Clum A."/>
            <person name="Coughlan A.Y."/>
            <person name="Deshpande S."/>
            <person name="Douglass A.P."/>
            <person name="Hanson S.J."/>
            <person name="Klenk H.-P."/>
            <person name="Labutti K."/>
            <person name="Lapidus A."/>
            <person name="Lindquist E."/>
            <person name="Lipzen A."/>
            <person name="Meier-Kolthoff J.P."/>
            <person name="Ohm R.A."/>
            <person name="Otillar R.P."/>
            <person name="Pangilinan J."/>
            <person name="Peng Y."/>
            <person name="Rokas A."/>
            <person name="Rosa C.A."/>
            <person name="Scheuner C."/>
            <person name="Sibirny A.A."/>
            <person name="Slot J.C."/>
            <person name="Stielow J.B."/>
            <person name="Sun H."/>
            <person name="Kurtzman C.P."/>
            <person name="Blackwell M."/>
            <person name="Grigoriev I.V."/>
            <person name="Jeffries T.W."/>
        </authorList>
    </citation>
    <scope>NUCLEOTIDE SEQUENCE [LARGE SCALE GENOMIC DNA]</scope>
    <source>
        <strain evidence="9">NRRL Y-1933</strain>
    </source>
</reference>
<dbReference type="Proteomes" id="UP000095085">
    <property type="component" value="Unassembled WGS sequence"/>
</dbReference>
<gene>
    <name evidence="8" type="ORF">HYPBUDRAFT_153335</name>
</gene>
<dbReference type="EMBL" id="KV454542">
    <property type="protein sequence ID" value="ODV66547.1"/>
    <property type="molecule type" value="Genomic_DNA"/>
</dbReference>
<organism evidence="8 9">
    <name type="scientific">Hyphopichia burtonii NRRL Y-1933</name>
    <dbReference type="NCBI Taxonomy" id="984485"/>
    <lineage>
        <taxon>Eukaryota</taxon>
        <taxon>Fungi</taxon>
        <taxon>Dikarya</taxon>
        <taxon>Ascomycota</taxon>
        <taxon>Saccharomycotina</taxon>
        <taxon>Pichiomycetes</taxon>
        <taxon>Debaryomycetaceae</taxon>
        <taxon>Hyphopichia</taxon>
    </lineage>
</organism>
<dbReference type="Gene3D" id="6.10.250.3440">
    <property type="match status" value="1"/>
</dbReference>
<evidence type="ECO:0000256" key="5">
    <source>
        <dbReference type="ARBA" id="ARBA00023128"/>
    </source>
</evidence>
<evidence type="ECO:0000256" key="2">
    <source>
        <dbReference type="ARBA" id="ARBA00009360"/>
    </source>
</evidence>
<name>A0A1E4RH02_9ASCO</name>
<dbReference type="GO" id="GO:1990904">
    <property type="term" value="C:ribonucleoprotein complex"/>
    <property type="evidence" value="ECO:0007669"/>
    <property type="project" value="UniProtKB-KW"/>
</dbReference>
<dbReference type="InterPro" id="IPR042831">
    <property type="entry name" value="Ribosomal_mL40_fung"/>
</dbReference>
<evidence type="ECO:0000256" key="1">
    <source>
        <dbReference type="ARBA" id="ARBA00004173"/>
    </source>
</evidence>
<keyword evidence="3" id="KW-0809">Transit peptide</keyword>
<dbReference type="GO" id="GO:0003735">
    <property type="term" value="F:structural constituent of ribosome"/>
    <property type="evidence" value="ECO:0007669"/>
    <property type="project" value="InterPro"/>
</dbReference>
<evidence type="ECO:0000256" key="4">
    <source>
        <dbReference type="ARBA" id="ARBA00022980"/>
    </source>
</evidence>
<dbReference type="OrthoDB" id="2098203at2759"/>
<keyword evidence="5" id="KW-0496">Mitochondrion</keyword>
<proteinExistence type="inferred from homology"/>
<dbReference type="FunFam" id="6.10.250.3440:FF:000001">
    <property type="entry name" value="Mitochondrial ribosomal protein L40"/>
    <property type="match status" value="1"/>
</dbReference>
<dbReference type="GO" id="GO:0005739">
    <property type="term" value="C:mitochondrion"/>
    <property type="evidence" value="ECO:0007669"/>
    <property type="project" value="UniProtKB-SubCell"/>
</dbReference>
<protein>
    <recommendedName>
        <fullName evidence="7">Large ribosomal subunit protein mL40</fullName>
    </recommendedName>
</protein>
<evidence type="ECO:0000313" key="8">
    <source>
        <dbReference type="EMBL" id="ODV66547.1"/>
    </source>
</evidence>
<keyword evidence="9" id="KW-1185">Reference proteome</keyword>
<sequence>MFKSYQKAVSGILKTFVRTKKTDSVLNASTQKVVGQLSALSASRKQPKLIKLCKEDLIKHKTISNAWNVYKRQQMDKKQQQLDQQYESIYNAMEELKKLSPELFEIANQQELPKYPLEMRLPTDYPPTKPWVYNYAPAKQE</sequence>
<evidence type="ECO:0000313" key="9">
    <source>
        <dbReference type="Proteomes" id="UP000095085"/>
    </source>
</evidence>
<accession>A0A1E4RH02</accession>
<dbReference type="STRING" id="984485.A0A1E4RH02"/>
<keyword evidence="4" id="KW-0689">Ribosomal protein</keyword>
<dbReference type="InterPro" id="IPR019192">
    <property type="entry name" value="Ribosomal_mL40"/>
</dbReference>
<dbReference type="RefSeq" id="XP_020075614.1">
    <property type="nucleotide sequence ID" value="XM_020221486.1"/>
</dbReference>
<evidence type="ECO:0000256" key="6">
    <source>
        <dbReference type="ARBA" id="ARBA00023274"/>
    </source>
</evidence>
<dbReference type="AlphaFoldDB" id="A0A1E4RH02"/>
<keyword evidence="6" id="KW-0687">Ribonucleoprotein</keyword>
<evidence type="ECO:0000256" key="7">
    <source>
        <dbReference type="ARBA" id="ARBA00035192"/>
    </source>
</evidence>
<dbReference type="PANTHER" id="PTHR39150">
    <property type="entry name" value="54S RIBOSOMAL PROTEIN L28, MITOCHONDRIAL"/>
    <property type="match status" value="1"/>
</dbReference>
<dbReference type="GO" id="GO:0032543">
    <property type="term" value="P:mitochondrial translation"/>
    <property type="evidence" value="ECO:0007669"/>
    <property type="project" value="InterPro"/>
</dbReference>
<comment type="similarity">
    <text evidence="2">Belongs to the mitochondrion-specific ribosomal protein mL40 family.</text>
</comment>
<dbReference type="GeneID" id="30996035"/>
<comment type="subcellular location">
    <subcellularLocation>
        <location evidence="1">Mitochondrion</location>
    </subcellularLocation>
</comment>